<gene>
    <name evidence="3" type="ORF">Nepgr_021366</name>
</gene>
<keyword evidence="4" id="KW-1185">Reference proteome</keyword>
<dbReference type="EMBL" id="BSYO01000020">
    <property type="protein sequence ID" value="GMH19525.1"/>
    <property type="molecule type" value="Genomic_DNA"/>
</dbReference>
<accession>A0AAD3SYH8</accession>
<dbReference type="InterPro" id="IPR001245">
    <property type="entry name" value="Ser-Thr/Tyr_kinase_cat_dom"/>
</dbReference>
<evidence type="ECO:0000313" key="3">
    <source>
        <dbReference type="EMBL" id="GMH19525.1"/>
    </source>
</evidence>
<feature type="domain" description="Serine-threonine/tyrosine-protein kinase catalytic" evidence="2">
    <location>
        <begin position="3"/>
        <end position="62"/>
    </location>
</feature>
<comment type="caution">
    <text evidence="3">The sequence shown here is derived from an EMBL/GenBank/DDBJ whole genome shotgun (WGS) entry which is preliminary data.</text>
</comment>
<sequence>MLAGSIPYEDMNPIQAAYAVVNKNLRPAFPTDCPPPMQALIQLCWSPQPEKRPEFWQLVKVLEQFESLLAHDGSLKLVPNSTCQDHKKALLQWIQKLSQPPKSTLPRNPPLITYSSPMPKPKFM</sequence>
<evidence type="ECO:0000259" key="2">
    <source>
        <dbReference type="Pfam" id="PF07714"/>
    </source>
</evidence>
<dbReference type="AlphaFoldDB" id="A0AAD3SYH8"/>
<name>A0AAD3SYH8_NEPGR</name>
<dbReference type="PANTHER" id="PTHR44329">
    <property type="entry name" value="SERINE/THREONINE-PROTEIN KINASE TNNI3K-RELATED"/>
    <property type="match status" value="1"/>
</dbReference>
<dbReference type="GO" id="GO:0004674">
    <property type="term" value="F:protein serine/threonine kinase activity"/>
    <property type="evidence" value="ECO:0007669"/>
    <property type="project" value="TreeGrafter"/>
</dbReference>
<dbReference type="Gene3D" id="1.10.510.10">
    <property type="entry name" value="Transferase(Phosphotransferase) domain 1"/>
    <property type="match status" value="1"/>
</dbReference>
<reference evidence="3" key="1">
    <citation type="submission" date="2023-05" db="EMBL/GenBank/DDBJ databases">
        <title>Nepenthes gracilis genome sequencing.</title>
        <authorList>
            <person name="Fukushima K."/>
        </authorList>
    </citation>
    <scope>NUCLEOTIDE SEQUENCE</scope>
    <source>
        <strain evidence="3">SING2019-196</strain>
    </source>
</reference>
<proteinExistence type="predicted"/>
<organism evidence="3 4">
    <name type="scientific">Nepenthes gracilis</name>
    <name type="common">Slender pitcher plant</name>
    <dbReference type="NCBI Taxonomy" id="150966"/>
    <lineage>
        <taxon>Eukaryota</taxon>
        <taxon>Viridiplantae</taxon>
        <taxon>Streptophyta</taxon>
        <taxon>Embryophyta</taxon>
        <taxon>Tracheophyta</taxon>
        <taxon>Spermatophyta</taxon>
        <taxon>Magnoliopsida</taxon>
        <taxon>eudicotyledons</taxon>
        <taxon>Gunneridae</taxon>
        <taxon>Pentapetalae</taxon>
        <taxon>Caryophyllales</taxon>
        <taxon>Nepenthaceae</taxon>
        <taxon>Nepenthes</taxon>
    </lineage>
</organism>
<dbReference type="Pfam" id="PF07714">
    <property type="entry name" value="PK_Tyr_Ser-Thr"/>
    <property type="match status" value="1"/>
</dbReference>
<dbReference type="SUPFAM" id="SSF56112">
    <property type="entry name" value="Protein kinase-like (PK-like)"/>
    <property type="match status" value="1"/>
</dbReference>
<dbReference type="Proteomes" id="UP001279734">
    <property type="component" value="Unassembled WGS sequence"/>
</dbReference>
<evidence type="ECO:0000256" key="1">
    <source>
        <dbReference type="SAM" id="MobiDB-lite"/>
    </source>
</evidence>
<protein>
    <recommendedName>
        <fullName evidence="2">Serine-threonine/tyrosine-protein kinase catalytic domain-containing protein</fullName>
    </recommendedName>
</protein>
<dbReference type="PANTHER" id="PTHR44329:SF73">
    <property type="entry name" value="OS01G0201200 PROTEIN"/>
    <property type="match status" value="1"/>
</dbReference>
<feature type="region of interest" description="Disordered" evidence="1">
    <location>
        <begin position="101"/>
        <end position="124"/>
    </location>
</feature>
<dbReference type="InterPro" id="IPR011009">
    <property type="entry name" value="Kinase-like_dom_sf"/>
</dbReference>
<dbReference type="InterPro" id="IPR051681">
    <property type="entry name" value="Ser/Thr_Kinases-Pseudokinases"/>
</dbReference>
<evidence type="ECO:0000313" key="4">
    <source>
        <dbReference type="Proteomes" id="UP001279734"/>
    </source>
</evidence>